<evidence type="ECO:0000313" key="1">
    <source>
        <dbReference type="EMBL" id="KKK83910.1"/>
    </source>
</evidence>
<dbReference type="SUPFAM" id="SSF57938">
    <property type="entry name" value="DnaJ/Hsp40 cysteine-rich domain"/>
    <property type="match status" value="1"/>
</dbReference>
<gene>
    <name evidence="1" type="ORF">LCGC14_2788640</name>
</gene>
<comment type="caution">
    <text evidence="1">The sequence shown here is derived from an EMBL/GenBank/DDBJ whole genome shotgun (WGS) entry which is preliminary data.</text>
</comment>
<dbReference type="EMBL" id="LAZR01052012">
    <property type="protein sequence ID" value="KKK83910.1"/>
    <property type="molecule type" value="Genomic_DNA"/>
</dbReference>
<sequence length="230" mass="25935">GEILSSLHYAVAASRISNIKYDWQHEAEALSDRLAPLIRGEFPTNEHLDILGDILASRIHVGEAIKRLKSLWESQPEGDDILDQEGTIQNILRMRNKRLANHKPTLREFPDEALKNLLDLIPGKETLFWKIKCLLEGPDHIAEVRKKVCQTCGGSGERRTGMATYPQSPGNCPDCKGTGEEKKKYCLRCGVVCSESSVVSCHRNAGEKIGKHRWTDERSGSDRRELRHIK</sequence>
<dbReference type="InterPro" id="IPR036410">
    <property type="entry name" value="HSP_DnaJ_Cys-rich_dom_sf"/>
</dbReference>
<proteinExistence type="predicted"/>
<name>A0A0F8ZDB3_9ZZZZ</name>
<feature type="non-terminal residue" evidence="1">
    <location>
        <position position="1"/>
    </location>
</feature>
<reference evidence="1" key="1">
    <citation type="journal article" date="2015" name="Nature">
        <title>Complex archaea that bridge the gap between prokaryotes and eukaryotes.</title>
        <authorList>
            <person name="Spang A."/>
            <person name="Saw J.H."/>
            <person name="Jorgensen S.L."/>
            <person name="Zaremba-Niedzwiedzka K."/>
            <person name="Martijn J."/>
            <person name="Lind A.E."/>
            <person name="van Eijk R."/>
            <person name="Schleper C."/>
            <person name="Guy L."/>
            <person name="Ettema T.J."/>
        </authorList>
    </citation>
    <scope>NUCLEOTIDE SEQUENCE</scope>
</reference>
<dbReference type="AlphaFoldDB" id="A0A0F8ZDB3"/>
<protein>
    <submittedName>
        <fullName evidence="1">Uncharacterized protein</fullName>
    </submittedName>
</protein>
<accession>A0A0F8ZDB3</accession>
<organism evidence="1">
    <name type="scientific">marine sediment metagenome</name>
    <dbReference type="NCBI Taxonomy" id="412755"/>
    <lineage>
        <taxon>unclassified sequences</taxon>
        <taxon>metagenomes</taxon>
        <taxon>ecological metagenomes</taxon>
    </lineage>
</organism>